<protein>
    <recommendedName>
        <fullName evidence="3">Flavin-nucleotide-binding protein</fullName>
    </recommendedName>
</protein>
<dbReference type="InterPro" id="IPR012349">
    <property type="entry name" value="Split_barrel_FMN-bd"/>
</dbReference>
<dbReference type="EMBL" id="MU853367">
    <property type="protein sequence ID" value="KAK4107949.1"/>
    <property type="molecule type" value="Genomic_DNA"/>
</dbReference>
<dbReference type="PANTHER" id="PTHR34071">
    <property type="entry name" value="5-NITROIMIDAZOLE ANTIBIOTICS RESISTANCE PROTEIN, NIMA-FAMILY-RELATED PROTEIN-RELATED"/>
    <property type="match status" value="1"/>
</dbReference>
<dbReference type="SUPFAM" id="SSF50475">
    <property type="entry name" value="FMN-binding split barrel"/>
    <property type="match status" value="1"/>
</dbReference>
<evidence type="ECO:0000313" key="2">
    <source>
        <dbReference type="Proteomes" id="UP001302812"/>
    </source>
</evidence>
<dbReference type="InterPro" id="IPR024747">
    <property type="entry name" value="Pyridox_Oxase-rel"/>
</dbReference>
<comment type="caution">
    <text evidence="1">The sequence shown here is derived from an EMBL/GenBank/DDBJ whole genome shotgun (WGS) entry which is preliminary data.</text>
</comment>
<proteinExistence type="predicted"/>
<gene>
    <name evidence="1" type="ORF">N656DRAFT_784717</name>
</gene>
<dbReference type="Pfam" id="PF12900">
    <property type="entry name" value="Pyridox_ox_2"/>
    <property type="match status" value="1"/>
</dbReference>
<dbReference type="GeneID" id="89940361"/>
<dbReference type="Gene3D" id="2.30.110.10">
    <property type="entry name" value="Electron Transport, Fmn-binding Protein, Chain A"/>
    <property type="match status" value="1"/>
</dbReference>
<reference evidence="1" key="1">
    <citation type="journal article" date="2023" name="Mol. Phylogenet. Evol.">
        <title>Genome-scale phylogeny and comparative genomics of the fungal order Sordariales.</title>
        <authorList>
            <person name="Hensen N."/>
            <person name="Bonometti L."/>
            <person name="Westerberg I."/>
            <person name="Brannstrom I.O."/>
            <person name="Guillou S."/>
            <person name="Cros-Aarteil S."/>
            <person name="Calhoun S."/>
            <person name="Haridas S."/>
            <person name="Kuo A."/>
            <person name="Mondo S."/>
            <person name="Pangilinan J."/>
            <person name="Riley R."/>
            <person name="LaButti K."/>
            <person name="Andreopoulos B."/>
            <person name="Lipzen A."/>
            <person name="Chen C."/>
            <person name="Yan M."/>
            <person name="Daum C."/>
            <person name="Ng V."/>
            <person name="Clum A."/>
            <person name="Steindorff A."/>
            <person name="Ohm R.A."/>
            <person name="Martin F."/>
            <person name="Silar P."/>
            <person name="Natvig D.O."/>
            <person name="Lalanne C."/>
            <person name="Gautier V."/>
            <person name="Ament-Velasquez S.L."/>
            <person name="Kruys A."/>
            <person name="Hutchinson M.I."/>
            <person name="Powell A.J."/>
            <person name="Barry K."/>
            <person name="Miller A.N."/>
            <person name="Grigoriev I.V."/>
            <person name="Debuchy R."/>
            <person name="Gladieux P."/>
            <person name="Hiltunen Thoren M."/>
            <person name="Johannesson H."/>
        </authorList>
    </citation>
    <scope>NUCLEOTIDE SEQUENCE</scope>
    <source>
        <strain evidence="1">CBS 508.74</strain>
    </source>
</reference>
<organism evidence="1 2">
    <name type="scientific">Canariomyces notabilis</name>
    <dbReference type="NCBI Taxonomy" id="2074819"/>
    <lineage>
        <taxon>Eukaryota</taxon>
        <taxon>Fungi</taxon>
        <taxon>Dikarya</taxon>
        <taxon>Ascomycota</taxon>
        <taxon>Pezizomycotina</taxon>
        <taxon>Sordariomycetes</taxon>
        <taxon>Sordariomycetidae</taxon>
        <taxon>Sordariales</taxon>
        <taxon>Chaetomiaceae</taxon>
        <taxon>Canariomyces</taxon>
    </lineage>
</organism>
<reference evidence="1" key="2">
    <citation type="submission" date="2023-05" db="EMBL/GenBank/DDBJ databases">
        <authorList>
            <consortium name="Lawrence Berkeley National Laboratory"/>
            <person name="Steindorff A."/>
            <person name="Hensen N."/>
            <person name="Bonometti L."/>
            <person name="Westerberg I."/>
            <person name="Brannstrom I.O."/>
            <person name="Guillou S."/>
            <person name="Cros-Aarteil S."/>
            <person name="Calhoun S."/>
            <person name="Haridas S."/>
            <person name="Kuo A."/>
            <person name="Mondo S."/>
            <person name="Pangilinan J."/>
            <person name="Riley R."/>
            <person name="Labutti K."/>
            <person name="Andreopoulos B."/>
            <person name="Lipzen A."/>
            <person name="Chen C."/>
            <person name="Yanf M."/>
            <person name="Daum C."/>
            <person name="Ng V."/>
            <person name="Clum A."/>
            <person name="Ohm R."/>
            <person name="Martin F."/>
            <person name="Silar P."/>
            <person name="Natvig D."/>
            <person name="Lalanne C."/>
            <person name="Gautier V."/>
            <person name="Ament-Velasquez S.L."/>
            <person name="Kruys A."/>
            <person name="Hutchinson M.I."/>
            <person name="Powell A.J."/>
            <person name="Barry K."/>
            <person name="Miller A.N."/>
            <person name="Grigoriev I.V."/>
            <person name="Debuchy R."/>
            <person name="Gladieux P."/>
            <person name="Thoren M.H."/>
            <person name="Johannesson H."/>
        </authorList>
    </citation>
    <scope>NUCLEOTIDE SEQUENCE</scope>
    <source>
        <strain evidence="1">CBS 508.74</strain>
    </source>
</reference>
<evidence type="ECO:0008006" key="3">
    <source>
        <dbReference type="Google" id="ProtNLM"/>
    </source>
</evidence>
<dbReference type="Proteomes" id="UP001302812">
    <property type="component" value="Unassembled WGS sequence"/>
</dbReference>
<dbReference type="AlphaFoldDB" id="A0AAN6QD63"/>
<keyword evidence="2" id="KW-1185">Reference proteome</keyword>
<sequence length="279" mass="30837">MPIRELEYPTEPYSTVKRLNDRASYALETIHQIVNTCPILHVSFQPSNSPFPAVLPMIGQMGSFKRPSADLDEVLDLYLHGYVSSRLMNLARTPASSGSSESNPEPGRLPITVAATHLDGLVLALTPNSHSYNYRSAVLFGHASLVTDPAEKLYAMELITESVVPGRWAHSRVPPNAAEMQSTSILRVKIATGSAKIRSGGPHDERGDLEDEEIKRKVWTGVVPVWSVLGEPVPGGYNQVAEVPEYLEGWRRHVNREAEEFAKEQVLNEGTARKKTTEE</sequence>
<accession>A0AAN6QD63</accession>
<evidence type="ECO:0000313" key="1">
    <source>
        <dbReference type="EMBL" id="KAK4107949.1"/>
    </source>
</evidence>
<name>A0AAN6QD63_9PEZI</name>
<dbReference type="RefSeq" id="XP_064665519.1">
    <property type="nucleotide sequence ID" value="XM_064816236.1"/>
</dbReference>
<dbReference type="PANTHER" id="PTHR34071:SF2">
    <property type="entry name" value="FLAVIN-NUCLEOTIDE-BINDING PROTEIN"/>
    <property type="match status" value="1"/>
</dbReference>